<comment type="caution">
    <text evidence="3">The sequence shown here is derived from an EMBL/GenBank/DDBJ whole genome shotgun (WGS) entry which is preliminary data.</text>
</comment>
<sequence length="269" mass="29312">MKTKTKQDGNSTAAHLQIACEEEKNMTPEEARNYFRTINESRKFSINKLCCCGAVSTVDRAPDNNVIESPGDTCEKQKLESGMAWGRSRLEGTQHIQAHLRLALPLGELRRGTSSHPEIPTPHTPFPSLGSAAWQAGRTFTERMFSAVLSSPSIINVPLSVVAAVCSEVCLGPGRRESVNSSAMVPQPTQAGRKDLPVYGQWFFSSIYLRDAIFRHSLFHQGGTVLALLVLAGTAGFVAYQQDSNQQDPEDGEGVEEDKIEKGVVGADH</sequence>
<proteinExistence type="predicted"/>
<name>A0A8T2PAT4_9TELE</name>
<keyword evidence="2" id="KW-1133">Transmembrane helix</keyword>
<dbReference type="EMBL" id="JAFBMS010000009">
    <property type="protein sequence ID" value="KAG9349694.1"/>
    <property type="molecule type" value="Genomic_DNA"/>
</dbReference>
<evidence type="ECO:0000256" key="1">
    <source>
        <dbReference type="SAM" id="MobiDB-lite"/>
    </source>
</evidence>
<dbReference type="AlphaFoldDB" id="A0A8T2PAT4"/>
<accession>A0A8T2PAT4</accession>
<dbReference type="Proteomes" id="UP000824540">
    <property type="component" value="Unassembled WGS sequence"/>
</dbReference>
<evidence type="ECO:0000313" key="3">
    <source>
        <dbReference type="EMBL" id="KAG9349694.1"/>
    </source>
</evidence>
<evidence type="ECO:0000256" key="2">
    <source>
        <dbReference type="SAM" id="Phobius"/>
    </source>
</evidence>
<gene>
    <name evidence="3" type="ORF">JZ751_028142</name>
</gene>
<feature type="region of interest" description="Disordered" evidence="1">
    <location>
        <begin position="244"/>
        <end position="269"/>
    </location>
</feature>
<evidence type="ECO:0000313" key="4">
    <source>
        <dbReference type="Proteomes" id="UP000824540"/>
    </source>
</evidence>
<keyword evidence="4" id="KW-1185">Reference proteome</keyword>
<reference evidence="3" key="1">
    <citation type="thesis" date="2021" institute="BYU ScholarsArchive" country="Provo, UT, USA">
        <title>Applications of and Algorithms for Genome Assembly and Genomic Analyses with an Emphasis on Marine Teleosts.</title>
        <authorList>
            <person name="Pickett B.D."/>
        </authorList>
    </citation>
    <scope>NUCLEOTIDE SEQUENCE</scope>
    <source>
        <strain evidence="3">HI-2016</strain>
    </source>
</reference>
<keyword evidence="2" id="KW-0812">Transmembrane</keyword>
<feature type="compositionally biased region" description="Basic and acidic residues" evidence="1">
    <location>
        <begin position="257"/>
        <end position="269"/>
    </location>
</feature>
<feature type="transmembrane region" description="Helical" evidence="2">
    <location>
        <begin position="218"/>
        <end position="240"/>
    </location>
</feature>
<keyword evidence="2" id="KW-0472">Membrane</keyword>
<protein>
    <submittedName>
        <fullName evidence="3">Uncharacterized protein</fullName>
    </submittedName>
</protein>
<organism evidence="3 4">
    <name type="scientific">Albula glossodonta</name>
    <name type="common">roundjaw bonefish</name>
    <dbReference type="NCBI Taxonomy" id="121402"/>
    <lineage>
        <taxon>Eukaryota</taxon>
        <taxon>Metazoa</taxon>
        <taxon>Chordata</taxon>
        <taxon>Craniata</taxon>
        <taxon>Vertebrata</taxon>
        <taxon>Euteleostomi</taxon>
        <taxon>Actinopterygii</taxon>
        <taxon>Neopterygii</taxon>
        <taxon>Teleostei</taxon>
        <taxon>Albuliformes</taxon>
        <taxon>Albulidae</taxon>
        <taxon>Albula</taxon>
    </lineage>
</organism>